<proteinExistence type="predicted"/>
<evidence type="ECO:0000313" key="1">
    <source>
        <dbReference type="EMBL" id="ELQ40746.1"/>
    </source>
</evidence>
<protein>
    <submittedName>
        <fullName evidence="1">Uncharacterized protein</fullName>
    </submittedName>
</protein>
<dbReference type="EMBL" id="JH793583">
    <property type="protein sequence ID" value="ELQ40746.1"/>
    <property type="molecule type" value="Genomic_DNA"/>
</dbReference>
<dbReference type="AlphaFoldDB" id="A0AA97P264"/>
<dbReference type="Proteomes" id="UP000011086">
    <property type="component" value="Unassembled WGS sequence"/>
</dbReference>
<organism evidence="1">
    <name type="scientific">Pyricularia oryzae (strain Y34)</name>
    <name type="common">Rice blast fungus</name>
    <name type="synonym">Magnaporthe oryzae</name>
    <dbReference type="NCBI Taxonomy" id="1143189"/>
    <lineage>
        <taxon>Eukaryota</taxon>
        <taxon>Fungi</taxon>
        <taxon>Dikarya</taxon>
        <taxon>Ascomycota</taxon>
        <taxon>Pezizomycotina</taxon>
        <taxon>Sordariomycetes</taxon>
        <taxon>Sordariomycetidae</taxon>
        <taxon>Magnaporthales</taxon>
        <taxon>Pyriculariaceae</taxon>
        <taxon>Pyricularia</taxon>
    </lineage>
</organism>
<sequence>MYDVPHWLLGANPGPSSIMQAFVLVMCF</sequence>
<accession>A0AA97P264</accession>
<name>A0AA97P264_PYRO3</name>
<gene>
    <name evidence="1" type="ORF">OOU_Y34scaffold00370g40</name>
</gene>
<reference evidence="1" key="1">
    <citation type="journal article" date="2012" name="PLoS Genet.">
        <title>Comparative analysis of the genomes of two field isolates of the rice blast fungus Magnaporthe oryzae.</title>
        <authorList>
            <person name="Xue M."/>
            <person name="Yang J."/>
            <person name="Li Z."/>
            <person name="Hu S."/>
            <person name="Yao N."/>
            <person name="Dean R.A."/>
            <person name="Zhao W."/>
            <person name="Shen M."/>
            <person name="Zhang H."/>
            <person name="Li C."/>
            <person name="Liu L."/>
            <person name="Cao L."/>
            <person name="Xu X."/>
            <person name="Xing Y."/>
            <person name="Hsiang T."/>
            <person name="Zhang Z."/>
            <person name="Xu J.R."/>
            <person name="Peng Y.L."/>
        </authorList>
    </citation>
    <scope>NUCLEOTIDE SEQUENCE</scope>
    <source>
        <strain evidence="1">Y34</strain>
    </source>
</reference>